<reference evidence="5" key="1">
    <citation type="submission" date="2022-05" db="EMBL/GenBank/DDBJ databases">
        <authorList>
            <person name="Colautti A."/>
            <person name="Iacumin L."/>
        </authorList>
    </citation>
    <scope>NUCLEOTIDE SEQUENCE</scope>
    <source>
        <strain evidence="5">SK 55</strain>
    </source>
</reference>
<dbReference type="PROSITE" id="PS00893">
    <property type="entry name" value="NUDIX_BOX"/>
    <property type="match status" value="1"/>
</dbReference>
<proteinExistence type="inferred from homology"/>
<dbReference type="InterPro" id="IPR000086">
    <property type="entry name" value="NUDIX_hydrolase_dom"/>
</dbReference>
<sequence>MRDRAGVILVENNHVALIKRIRNDSVYYVFPGGGIDEGEDPKTAAKREAFEELGVTVNISECVSKVEFNGTQYFFLAEIFDGTFGTGQGEEYTGVNSDRGTYLPTWIDIENLSNLDVKPREVAIKVQSIFNNSTDYFFRE</sequence>
<keyword evidence="6" id="KW-1185">Reference proteome</keyword>
<dbReference type="InterPro" id="IPR020084">
    <property type="entry name" value="NUDIX_hydrolase_CS"/>
</dbReference>
<gene>
    <name evidence="5" type="ORF">M9R32_07790</name>
</gene>
<dbReference type="RefSeq" id="WP_269926170.1">
    <property type="nucleotide sequence ID" value="NZ_JAMKBJ010000005.1"/>
</dbReference>
<evidence type="ECO:0000313" key="5">
    <source>
        <dbReference type="EMBL" id="MCZ8537076.1"/>
    </source>
</evidence>
<organism evidence="5 6">
    <name type="scientific">Paenisporosarcina quisquiliarum</name>
    <dbReference type="NCBI Taxonomy" id="365346"/>
    <lineage>
        <taxon>Bacteria</taxon>
        <taxon>Bacillati</taxon>
        <taxon>Bacillota</taxon>
        <taxon>Bacilli</taxon>
        <taxon>Bacillales</taxon>
        <taxon>Caryophanaceae</taxon>
        <taxon>Paenisporosarcina</taxon>
    </lineage>
</organism>
<evidence type="ECO:0000256" key="1">
    <source>
        <dbReference type="ARBA" id="ARBA00001946"/>
    </source>
</evidence>
<name>A0A9X3RD15_9BACL</name>
<dbReference type="EMBL" id="JAMKBJ010000005">
    <property type="protein sequence ID" value="MCZ8537076.1"/>
    <property type="molecule type" value="Genomic_DNA"/>
</dbReference>
<dbReference type="PROSITE" id="PS51462">
    <property type="entry name" value="NUDIX"/>
    <property type="match status" value="1"/>
</dbReference>
<dbReference type="GO" id="GO:0016787">
    <property type="term" value="F:hydrolase activity"/>
    <property type="evidence" value="ECO:0007669"/>
    <property type="project" value="UniProtKB-KW"/>
</dbReference>
<dbReference type="SUPFAM" id="SSF55811">
    <property type="entry name" value="Nudix"/>
    <property type="match status" value="1"/>
</dbReference>
<dbReference type="Pfam" id="PF00293">
    <property type="entry name" value="NUDIX"/>
    <property type="match status" value="1"/>
</dbReference>
<dbReference type="AlphaFoldDB" id="A0A9X3RD15"/>
<dbReference type="InterPro" id="IPR020476">
    <property type="entry name" value="Nudix_hydrolase"/>
</dbReference>
<accession>A0A9X3RD15</accession>
<dbReference type="Gene3D" id="3.90.79.10">
    <property type="entry name" value="Nucleoside Triphosphate Pyrophosphohydrolase"/>
    <property type="match status" value="1"/>
</dbReference>
<dbReference type="InterPro" id="IPR015797">
    <property type="entry name" value="NUDIX_hydrolase-like_dom_sf"/>
</dbReference>
<dbReference type="Proteomes" id="UP001152173">
    <property type="component" value="Unassembled WGS sequence"/>
</dbReference>
<comment type="similarity">
    <text evidence="3">Belongs to the Nudix hydrolase family.</text>
</comment>
<keyword evidence="2 3" id="KW-0378">Hydrolase</keyword>
<evidence type="ECO:0000256" key="3">
    <source>
        <dbReference type="RuleBase" id="RU003476"/>
    </source>
</evidence>
<comment type="cofactor">
    <cofactor evidence="1">
        <name>Mg(2+)</name>
        <dbReference type="ChEBI" id="CHEBI:18420"/>
    </cofactor>
</comment>
<dbReference type="PANTHER" id="PTHR43046">
    <property type="entry name" value="GDP-MANNOSE MANNOSYL HYDROLASE"/>
    <property type="match status" value="1"/>
</dbReference>
<feature type="domain" description="Nudix hydrolase" evidence="4">
    <location>
        <begin position="1"/>
        <end position="130"/>
    </location>
</feature>
<protein>
    <submittedName>
        <fullName evidence="5">NUDIX domain-containing protein</fullName>
    </submittedName>
</protein>
<dbReference type="PANTHER" id="PTHR43046:SF14">
    <property type="entry name" value="MUTT_NUDIX FAMILY PROTEIN"/>
    <property type="match status" value="1"/>
</dbReference>
<comment type="caution">
    <text evidence="5">The sequence shown here is derived from an EMBL/GenBank/DDBJ whole genome shotgun (WGS) entry which is preliminary data.</text>
</comment>
<evidence type="ECO:0000313" key="6">
    <source>
        <dbReference type="Proteomes" id="UP001152173"/>
    </source>
</evidence>
<evidence type="ECO:0000259" key="4">
    <source>
        <dbReference type="PROSITE" id="PS51462"/>
    </source>
</evidence>
<dbReference type="CDD" id="cd04669">
    <property type="entry name" value="NUDIX_Hydrolase"/>
    <property type="match status" value="1"/>
</dbReference>
<evidence type="ECO:0000256" key="2">
    <source>
        <dbReference type="ARBA" id="ARBA00022801"/>
    </source>
</evidence>
<dbReference type="PRINTS" id="PR00502">
    <property type="entry name" value="NUDIXFAMILY"/>
</dbReference>